<evidence type="ECO:0000256" key="2">
    <source>
        <dbReference type="ARBA" id="ARBA00022679"/>
    </source>
</evidence>
<dbReference type="GO" id="GO:0016746">
    <property type="term" value="F:acyltransferase activity"/>
    <property type="evidence" value="ECO:0007669"/>
    <property type="project" value="UniProtKB-KW"/>
</dbReference>
<name>A0AAV2E2I0_9ROSI</name>
<dbReference type="InterPro" id="IPR023213">
    <property type="entry name" value="CAT-like_dom_sf"/>
</dbReference>
<reference evidence="4 5" key="1">
    <citation type="submission" date="2024-04" db="EMBL/GenBank/DDBJ databases">
        <authorList>
            <person name="Fracassetti M."/>
        </authorList>
    </citation>
    <scope>NUCLEOTIDE SEQUENCE [LARGE SCALE GENOMIC DNA]</scope>
</reference>
<sequence length="518" mass="57019">MKEGNKSMEVVVKSVEKVKPSWYKYSSLVSEDDHELRPPFKLCSLDQLVTAATYTPLILFYTMETASSWEWSPEIMSSKLRESLSLTLTSYYPLSGRVKDGVVIENFEAGAPFIESRVQGHSLAEFLRPPKLEFLNKLLPVEPLAFHQTTVTDDDDCDYDDRIPLELQLPAAQVIVQMNTFDCGGIAIGLCFNHQVVDGPIMSIFLRTWAAHCRQLLLMCGSAEGRELTAQSVSTEDLSRGSTAFPPRHQGSPPQVLQPLIEEIEAKDNAIKTATRRFVFYDHAITSLRSLATTSTLIPTRTEALVAFIWGSTIAAATASNSSKPLCLTQAVNLRPRMKKREATDDELLLSQHSLGNLFSMAASFCNSGMISTTTTATTAISALAPLLREAVVAAVDEKHLDVLSSQQGGFDAMVEGLGIGVPTLICSSWIRFGFSDIDFGWGKPVWSGAVGEAHRHNAALRDMIILKELAPQKEGNINDYNNGGIEAWIRIDDKVMAALEKDPDFLQFATPNPPILY</sequence>
<gene>
    <name evidence="4" type="ORF">LTRI10_LOCUS21462</name>
</gene>
<dbReference type="PANTHER" id="PTHR31623">
    <property type="entry name" value="F21J9.9"/>
    <property type="match status" value="1"/>
</dbReference>
<keyword evidence="2" id="KW-0808">Transferase</keyword>
<dbReference type="PANTHER" id="PTHR31623:SF36">
    <property type="entry name" value="STEMMADENINE O-ACETYLTRANSFERASE-LIKE"/>
    <property type="match status" value="1"/>
</dbReference>
<proteinExistence type="inferred from homology"/>
<comment type="similarity">
    <text evidence="1">Belongs to the plant acyltransferase family.</text>
</comment>
<dbReference type="Gene3D" id="3.30.559.10">
    <property type="entry name" value="Chloramphenicol acetyltransferase-like domain"/>
    <property type="match status" value="2"/>
</dbReference>
<protein>
    <submittedName>
        <fullName evidence="4">Uncharacterized protein</fullName>
    </submittedName>
</protein>
<evidence type="ECO:0000313" key="5">
    <source>
        <dbReference type="Proteomes" id="UP001497516"/>
    </source>
</evidence>
<accession>A0AAV2E2I0</accession>
<dbReference type="AlphaFoldDB" id="A0AAV2E2I0"/>
<dbReference type="EMBL" id="OZ034817">
    <property type="protein sequence ID" value="CAL1379978.1"/>
    <property type="molecule type" value="Genomic_DNA"/>
</dbReference>
<organism evidence="4 5">
    <name type="scientific">Linum trigynum</name>
    <dbReference type="NCBI Taxonomy" id="586398"/>
    <lineage>
        <taxon>Eukaryota</taxon>
        <taxon>Viridiplantae</taxon>
        <taxon>Streptophyta</taxon>
        <taxon>Embryophyta</taxon>
        <taxon>Tracheophyta</taxon>
        <taxon>Spermatophyta</taxon>
        <taxon>Magnoliopsida</taxon>
        <taxon>eudicotyledons</taxon>
        <taxon>Gunneridae</taxon>
        <taxon>Pentapetalae</taxon>
        <taxon>rosids</taxon>
        <taxon>fabids</taxon>
        <taxon>Malpighiales</taxon>
        <taxon>Linaceae</taxon>
        <taxon>Linum</taxon>
    </lineage>
</organism>
<keyword evidence="5" id="KW-1185">Reference proteome</keyword>
<dbReference type="Proteomes" id="UP001497516">
    <property type="component" value="Chromosome 4"/>
</dbReference>
<keyword evidence="3" id="KW-0012">Acyltransferase</keyword>
<evidence type="ECO:0000256" key="1">
    <source>
        <dbReference type="ARBA" id="ARBA00009861"/>
    </source>
</evidence>
<evidence type="ECO:0000256" key="3">
    <source>
        <dbReference type="ARBA" id="ARBA00023315"/>
    </source>
</evidence>
<evidence type="ECO:0000313" key="4">
    <source>
        <dbReference type="EMBL" id="CAL1379978.1"/>
    </source>
</evidence>
<dbReference type="Pfam" id="PF02458">
    <property type="entry name" value="Transferase"/>
    <property type="match status" value="1"/>
</dbReference>